<dbReference type="RefSeq" id="WP_080022799.1">
    <property type="nucleotide sequence ID" value="NZ_LTAY01000037.1"/>
</dbReference>
<organism evidence="2 3">
    <name type="scientific">Clostridium thermobutyricum DSM 4928</name>
    <dbReference type="NCBI Taxonomy" id="1121339"/>
    <lineage>
        <taxon>Bacteria</taxon>
        <taxon>Bacillati</taxon>
        <taxon>Bacillota</taxon>
        <taxon>Clostridia</taxon>
        <taxon>Eubacteriales</taxon>
        <taxon>Clostridiaceae</taxon>
        <taxon>Clostridium</taxon>
    </lineage>
</organism>
<name>A0A1V4SVJ8_9CLOT</name>
<feature type="transmembrane region" description="Helical" evidence="1">
    <location>
        <begin position="45"/>
        <end position="68"/>
    </location>
</feature>
<keyword evidence="1" id="KW-0472">Membrane</keyword>
<evidence type="ECO:0000313" key="3">
    <source>
        <dbReference type="Proteomes" id="UP000191448"/>
    </source>
</evidence>
<dbReference type="Pfam" id="PF12650">
    <property type="entry name" value="DUF3784"/>
    <property type="match status" value="1"/>
</dbReference>
<feature type="transmembrane region" description="Helical" evidence="1">
    <location>
        <begin position="6"/>
        <end position="24"/>
    </location>
</feature>
<dbReference type="InterPro" id="IPR017259">
    <property type="entry name" value="UCP037672"/>
</dbReference>
<dbReference type="Proteomes" id="UP000191448">
    <property type="component" value="Unassembled WGS sequence"/>
</dbReference>
<comment type="caution">
    <text evidence="2">The sequence shown here is derived from an EMBL/GenBank/DDBJ whole genome shotgun (WGS) entry which is preliminary data.</text>
</comment>
<evidence type="ECO:0008006" key="4">
    <source>
        <dbReference type="Google" id="ProtNLM"/>
    </source>
</evidence>
<accession>A0A1V4SVJ8</accession>
<keyword evidence="1" id="KW-0812">Transmembrane</keyword>
<dbReference type="OrthoDB" id="10006177at2"/>
<gene>
    <name evidence="2" type="ORF">CLTHE_16230</name>
</gene>
<feature type="transmembrane region" description="Helical" evidence="1">
    <location>
        <begin position="74"/>
        <end position="92"/>
    </location>
</feature>
<dbReference type="AlphaFoldDB" id="A0A1V4SVJ8"/>
<keyword evidence="1" id="KW-1133">Transmembrane helix</keyword>
<protein>
    <recommendedName>
        <fullName evidence="4">DUF3784 domain-containing protein</fullName>
    </recommendedName>
</protein>
<evidence type="ECO:0000313" key="2">
    <source>
        <dbReference type="EMBL" id="OPX48051.1"/>
    </source>
</evidence>
<proteinExistence type="predicted"/>
<evidence type="ECO:0000256" key="1">
    <source>
        <dbReference type="SAM" id="Phobius"/>
    </source>
</evidence>
<dbReference type="EMBL" id="LTAY01000037">
    <property type="protein sequence ID" value="OPX48051.1"/>
    <property type="molecule type" value="Genomic_DNA"/>
</dbReference>
<reference evidence="2 3" key="1">
    <citation type="submission" date="2016-02" db="EMBL/GenBank/DDBJ databases">
        <title>Genome sequence of Clostridium thermobutyricum DSM 4928.</title>
        <authorList>
            <person name="Poehlein A."/>
            <person name="Daniel R."/>
        </authorList>
    </citation>
    <scope>NUCLEOTIDE SEQUENCE [LARGE SCALE GENOMIC DNA]</scope>
    <source>
        <strain evidence="2 3">DSM 4928</strain>
    </source>
</reference>
<sequence>MNFFIGINFVLGLACIFLGYQIKFKHRIKLINGYKTKNLINKNLYTNWVGASELVIGFLILVTAFITISIRSVAFISITDITLIGILILLIMDGEKKYSK</sequence>